<accession>A0A8J8SWC3</accession>
<evidence type="ECO:0000313" key="2">
    <source>
        <dbReference type="Proteomes" id="UP000785679"/>
    </source>
</evidence>
<dbReference type="EMBL" id="RRYP01019974">
    <property type="protein sequence ID" value="TNV73070.1"/>
    <property type="molecule type" value="Genomic_DNA"/>
</dbReference>
<gene>
    <name evidence="1" type="ORF">FGO68_gene15471</name>
</gene>
<dbReference type="Proteomes" id="UP000785679">
    <property type="component" value="Unassembled WGS sequence"/>
</dbReference>
<organism evidence="1 2">
    <name type="scientific">Halteria grandinella</name>
    <dbReference type="NCBI Taxonomy" id="5974"/>
    <lineage>
        <taxon>Eukaryota</taxon>
        <taxon>Sar</taxon>
        <taxon>Alveolata</taxon>
        <taxon>Ciliophora</taxon>
        <taxon>Intramacronucleata</taxon>
        <taxon>Spirotrichea</taxon>
        <taxon>Stichotrichia</taxon>
        <taxon>Sporadotrichida</taxon>
        <taxon>Halteriidae</taxon>
        <taxon>Halteria</taxon>
    </lineage>
</organism>
<reference evidence="1" key="1">
    <citation type="submission" date="2019-06" db="EMBL/GenBank/DDBJ databases">
        <authorList>
            <person name="Zheng W."/>
        </authorList>
    </citation>
    <scope>NUCLEOTIDE SEQUENCE</scope>
    <source>
        <strain evidence="1">QDHG01</strain>
    </source>
</reference>
<evidence type="ECO:0000313" key="1">
    <source>
        <dbReference type="EMBL" id="TNV73070.1"/>
    </source>
</evidence>
<proteinExistence type="predicted"/>
<dbReference type="AlphaFoldDB" id="A0A8J8SWC3"/>
<keyword evidence="2" id="KW-1185">Reference proteome</keyword>
<protein>
    <submittedName>
        <fullName evidence="1">Uncharacterized protein</fullName>
    </submittedName>
</protein>
<name>A0A8J8SWC3_HALGN</name>
<comment type="caution">
    <text evidence="1">The sequence shown here is derived from an EMBL/GenBank/DDBJ whole genome shotgun (WGS) entry which is preliminary data.</text>
</comment>
<sequence>MMITGYYLRERMFTFSPQVQLTQTNRLDHPAAASYPYYYHLSRQYPLCTPSQSPQSDVTPITIIGTVQTVNPLFACRQPISDCWRP</sequence>